<dbReference type="GO" id="GO:0005634">
    <property type="term" value="C:nucleus"/>
    <property type="evidence" value="ECO:0007669"/>
    <property type="project" value="UniProtKB-SubCell"/>
</dbReference>
<dbReference type="EMBL" id="JAVXUO010002917">
    <property type="protein sequence ID" value="KAK2968436.1"/>
    <property type="molecule type" value="Genomic_DNA"/>
</dbReference>
<accession>A0AA88QPC7</accession>
<dbReference type="Pfam" id="PF03101">
    <property type="entry name" value="FAR1"/>
    <property type="match status" value="1"/>
</dbReference>
<feature type="region of interest" description="Disordered" evidence="3">
    <location>
        <begin position="359"/>
        <end position="388"/>
    </location>
</feature>
<name>A0AA88QPC7_9ASTE</name>
<evidence type="ECO:0000256" key="1">
    <source>
        <dbReference type="PROSITE-ProRule" id="PRU00325"/>
    </source>
</evidence>
<dbReference type="GO" id="GO:0008270">
    <property type="term" value="F:zinc ion binding"/>
    <property type="evidence" value="ECO:0007669"/>
    <property type="project" value="UniProtKB-UniRule"/>
</dbReference>
<gene>
    <name evidence="5" type="ORF">RJ640_004442</name>
</gene>
<reference evidence="5" key="1">
    <citation type="submission" date="2022-12" db="EMBL/GenBank/DDBJ databases">
        <title>Draft genome assemblies for two species of Escallonia (Escalloniales).</title>
        <authorList>
            <person name="Chanderbali A."/>
            <person name="Dervinis C."/>
            <person name="Anghel I."/>
            <person name="Soltis D."/>
            <person name="Soltis P."/>
            <person name="Zapata F."/>
        </authorList>
    </citation>
    <scope>NUCLEOTIDE SEQUENCE</scope>
    <source>
        <strain evidence="5">UCBG92.1500</strain>
        <tissue evidence="5">Leaf</tissue>
    </source>
</reference>
<dbReference type="PANTHER" id="PTHR31669:SF299">
    <property type="entry name" value="PROTEIN FAR1-RELATED SEQUENCE"/>
    <property type="match status" value="1"/>
</dbReference>
<evidence type="ECO:0000256" key="3">
    <source>
        <dbReference type="SAM" id="MobiDB-lite"/>
    </source>
</evidence>
<keyword evidence="2" id="KW-0539">Nucleus</keyword>
<feature type="compositionally biased region" description="Basic residues" evidence="3">
    <location>
        <begin position="360"/>
        <end position="373"/>
    </location>
</feature>
<keyword evidence="2" id="KW-0479">Metal-binding</keyword>
<organism evidence="5 6">
    <name type="scientific">Escallonia rubra</name>
    <dbReference type="NCBI Taxonomy" id="112253"/>
    <lineage>
        <taxon>Eukaryota</taxon>
        <taxon>Viridiplantae</taxon>
        <taxon>Streptophyta</taxon>
        <taxon>Embryophyta</taxon>
        <taxon>Tracheophyta</taxon>
        <taxon>Spermatophyta</taxon>
        <taxon>Magnoliopsida</taxon>
        <taxon>eudicotyledons</taxon>
        <taxon>Gunneridae</taxon>
        <taxon>Pentapetalae</taxon>
        <taxon>asterids</taxon>
        <taxon>campanulids</taxon>
        <taxon>Escalloniales</taxon>
        <taxon>Escalloniaceae</taxon>
        <taxon>Escallonia</taxon>
    </lineage>
</organism>
<protein>
    <recommendedName>
        <fullName evidence="2">Protein FAR1-RELATED SEQUENCE</fullName>
    </recommendedName>
</protein>
<evidence type="ECO:0000313" key="6">
    <source>
        <dbReference type="Proteomes" id="UP001187471"/>
    </source>
</evidence>
<evidence type="ECO:0000313" key="5">
    <source>
        <dbReference type="EMBL" id="KAK2968436.1"/>
    </source>
</evidence>
<dbReference type="PANTHER" id="PTHR31669">
    <property type="entry name" value="PROTEIN FAR1-RELATED SEQUENCE 10-RELATED"/>
    <property type="match status" value="1"/>
</dbReference>
<dbReference type="PROSITE" id="PS50966">
    <property type="entry name" value="ZF_SWIM"/>
    <property type="match status" value="1"/>
</dbReference>
<comment type="function">
    <text evidence="2">Putative transcription activator involved in regulating light control of development.</text>
</comment>
<comment type="similarity">
    <text evidence="2">Belongs to the FHY3/FAR1 family.</text>
</comment>
<dbReference type="Proteomes" id="UP001187471">
    <property type="component" value="Unassembled WGS sequence"/>
</dbReference>
<keyword evidence="2" id="KW-0862">Zinc</keyword>
<sequence>MDQQPNVNEQEVDDVCILQSRQFNVHGGNVHEVPKLGMEFDSEQHAFDYYSEYAHRVGFSVRKQHDKKRARIVTGRTLCCSKQGELGIDKRRVNVVYHRLVSRVSCKAHMSILLQKDAKFKVISFNAEHNHAFAPSPAKHMLRSKRRLSFTQTALATDAIKVYTPEMFNMFQYEYIKAWDYSIHKVSKFENISDYKVVFGGKGREHLVKFEAETTTVQCSCMKVNFVDVLCRHALKVLDKKNIKRIPPQYILKRWTKYANDAIVSDYRGAQVQGKSQESIGKRYSYLSHDLQELVTLAAKNEDMYTYAHQNLSKLLKDLEEMKKTYCCSTLDPYTNTQDGLLKNVPQLNDGIMSQCPGGIKRKATYGRPRKRLKDPLEQPRRQKSQVKATQISTDVYSNINDEHDIADDTLPLQSQYPLISRESQERSDDYVIPSININYGPKIWACRHMSFTELLQEMAMKSKRHLLQHHHHCNHHYRHHSSSSRSSPRETGMGAFEACTLPFDDLVGVIIGSRKLFRFP</sequence>
<keyword evidence="6" id="KW-1185">Reference proteome</keyword>
<dbReference type="GO" id="GO:0006355">
    <property type="term" value="P:regulation of DNA-templated transcription"/>
    <property type="evidence" value="ECO:0007669"/>
    <property type="project" value="UniProtKB-UniRule"/>
</dbReference>
<evidence type="ECO:0000256" key="2">
    <source>
        <dbReference type="RuleBase" id="RU367018"/>
    </source>
</evidence>
<comment type="caution">
    <text evidence="5">The sequence shown here is derived from an EMBL/GenBank/DDBJ whole genome shotgun (WGS) entry which is preliminary data.</text>
</comment>
<keyword evidence="1 2" id="KW-0863">Zinc-finger</keyword>
<comment type="subcellular location">
    <subcellularLocation>
        <location evidence="2">Nucleus</location>
    </subcellularLocation>
</comment>
<dbReference type="InterPro" id="IPR031052">
    <property type="entry name" value="FHY3/FAR1"/>
</dbReference>
<dbReference type="InterPro" id="IPR007527">
    <property type="entry name" value="Znf_SWIM"/>
</dbReference>
<feature type="domain" description="SWIM-type" evidence="4">
    <location>
        <begin position="195"/>
        <end position="242"/>
    </location>
</feature>
<proteinExistence type="inferred from homology"/>
<dbReference type="InterPro" id="IPR004330">
    <property type="entry name" value="FAR1_DNA_bnd_dom"/>
</dbReference>
<evidence type="ECO:0000259" key="4">
    <source>
        <dbReference type="PROSITE" id="PS50966"/>
    </source>
</evidence>
<dbReference type="AlphaFoldDB" id="A0AA88QPC7"/>